<accession>A0A0W4ZK92</accession>
<dbReference type="EMBL" id="LFVZ01000006">
    <property type="protein sequence ID" value="KTW28783.1"/>
    <property type="molecule type" value="Genomic_DNA"/>
</dbReference>
<dbReference type="SMART" id="SM00995">
    <property type="entry name" value="AD"/>
    <property type="match status" value="1"/>
</dbReference>
<dbReference type="Pfam" id="PF09793">
    <property type="entry name" value="AD"/>
    <property type="match status" value="1"/>
</dbReference>
<dbReference type="GeneID" id="28936199"/>
<gene>
    <name evidence="2" type="ORF">T552_01413</name>
</gene>
<evidence type="ECO:0000313" key="3">
    <source>
        <dbReference type="Proteomes" id="UP000054454"/>
    </source>
</evidence>
<dbReference type="AlphaFoldDB" id="A0A0W4ZK92"/>
<sequence>MENHTNSKKYSELSLSNGGNISLESIIGLQVKVRTILNETETGEIYAYDAITNTLALQRKLKTSLPCSRTWDFSILKISCLKEIQVIGEIKEKVNTEDEETKEGSPFINSQPSILPVSLEVLSIREQISRKEHQTAISRKGIGVTQEAQNLFDSLSRTLPCRWEKQSIIVLDDVYIDPPYTVEACWTASKDSKGYLRVCKVLEGERQRLDSTHRGG</sequence>
<dbReference type="PANTHER" id="PTHR13542">
    <property type="entry name" value="LSM12 HOMOLOG"/>
    <property type="match status" value="1"/>
</dbReference>
<dbReference type="RefSeq" id="XP_018226150.1">
    <property type="nucleotide sequence ID" value="XM_018369996.1"/>
</dbReference>
<keyword evidence="3" id="KW-1185">Reference proteome</keyword>
<dbReference type="InterPro" id="IPR016521">
    <property type="entry name" value="RNA-processing_Lsm12"/>
</dbReference>
<dbReference type="OrthoDB" id="1057137at2759"/>
<dbReference type="PIRSF" id="PIRSF007783">
    <property type="entry name" value="UCP007783_YHR121w"/>
    <property type="match status" value="1"/>
</dbReference>
<protein>
    <recommendedName>
        <fullName evidence="1">AD domain-containing protein</fullName>
    </recommendedName>
</protein>
<dbReference type="VEuPathDB" id="FungiDB:T552_01413"/>
<dbReference type="Pfam" id="PF21166">
    <property type="entry name" value="LSM12_LSM"/>
    <property type="match status" value="1"/>
</dbReference>
<dbReference type="Proteomes" id="UP000054454">
    <property type="component" value="Unassembled WGS sequence"/>
</dbReference>
<dbReference type="PROSITE" id="PS52001">
    <property type="entry name" value="AD"/>
    <property type="match status" value="1"/>
</dbReference>
<proteinExistence type="predicted"/>
<dbReference type="InterPro" id="IPR019181">
    <property type="entry name" value="LSM12_ABD"/>
</dbReference>
<dbReference type="InterPro" id="IPR039683">
    <property type="entry name" value="Lsm12-like"/>
</dbReference>
<evidence type="ECO:0000313" key="2">
    <source>
        <dbReference type="EMBL" id="KTW28783.1"/>
    </source>
</evidence>
<reference evidence="3" key="1">
    <citation type="journal article" date="2016" name="Nat. Commun.">
        <title>Genome analysis of three Pneumocystis species reveals adaptation mechanisms to life exclusively in mammalian hosts.</title>
        <authorList>
            <person name="Ma L."/>
            <person name="Chen Z."/>
            <person name="Huang D.W."/>
            <person name="Kutty G."/>
            <person name="Ishihara M."/>
            <person name="Wang H."/>
            <person name="Abouelleil A."/>
            <person name="Bishop L."/>
            <person name="Davey E."/>
            <person name="Deng R."/>
            <person name="Deng X."/>
            <person name="Fan L."/>
            <person name="Fantoni G."/>
            <person name="Fitzgerald M."/>
            <person name="Gogineni E."/>
            <person name="Goldberg J.M."/>
            <person name="Handley G."/>
            <person name="Hu X."/>
            <person name="Huber C."/>
            <person name="Jiao X."/>
            <person name="Jones K."/>
            <person name="Levin J.Z."/>
            <person name="Liu Y."/>
            <person name="Macdonald P."/>
            <person name="Melnikov A."/>
            <person name="Raley C."/>
            <person name="Sassi M."/>
            <person name="Sherman B.T."/>
            <person name="Song X."/>
            <person name="Sykes S."/>
            <person name="Tran B."/>
            <person name="Walsh L."/>
            <person name="Xia Y."/>
            <person name="Yang J."/>
            <person name="Young S."/>
            <person name="Zeng Q."/>
            <person name="Zheng X."/>
            <person name="Stephens R."/>
            <person name="Nusbaum C."/>
            <person name="Birren B.W."/>
            <person name="Azadi P."/>
            <person name="Lempicki R.A."/>
            <person name="Cuomo C.A."/>
            <person name="Kovacs J.A."/>
        </authorList>
    </citation>
    <scope>NUCLEOTIDE SEQUENCE [LARGE SCALE GENOMIC DNA]</scope>
    <source>
        <strain evidence="3">B80</strain>
    </source>
</reference>
<evidence type="ECO:0000259" key="1">
    <source>
        <dbReference type="PROSITE" id="PS52001"/>
    </source>
</evidence>
<comment type="caution">
    <text evidence="2">The sequence shown here is derived from an EMBL/GenBank/DDBJ whole genome shotgun (WGS) entry which is preliminary data.</text>
</comment>
<dbReference type="InterPro" id="IPR048478">
    <property type="entry name" value="LSM12_LSM"/>
</dbReference>
<organism evidence="2 3">
    <name type="scientific">Pneumocystis carinii (strain B80)</name>
    <name type="common">Rat pneumocystis pneumonia agent</name>
    <name type="synonym">Pneumocystis carinii f. sp. carinii</name>
    <dbReference type="NCBI Taxonomy" id="1408658"/>
    <lineage>
        <taxon>Eukaryota</taxon>
        <taxon>Fungi</taxon>
        <taxon>Dikarya</taxon>
        <taxon>Ascomycota</taxon>
        <taxon>Taphrinomycotina</taxon>
        <taxon>Pneumocystomycetes</taxon>
        <taxon>Pneumocystaceae</taxon>
        <taxon>Pneumocystis</taxon>
    </lineage>
</organism>
<name>A0A0W4ZK92_PNEC8</name>
<dbReference type="InterPro" id="IPR047574">
    <property type="entry name" value="AD"/>
</dbReference>
<feature type="domain" description="AD" evidence="1">
    <location>
        <begin position="115"/>
        <end position="210"/>
    </location>
</feature>